<dbReference type="CDD" id="cd03593">
    <property type="entry name" value="CLECT_NK_receptors_like"/>
    <property type="match status" value="1"/>
</dbReference>
<dbReference type="InterPro" id="IPR013600">
    <property type="entry name" value="Ly49_N"/>
</dbReference>
<keyword evidence="6 12" id="KW-1133">Transmembrane helix</keyword>
<feature type="domain" description="C-type lectin" evidence="13">
    <location>
        <begin position="152"/>
        <end position="224"/>
    </location>
</feature>
<dbReference type="OrthoDB" id="2142683at2759"/>
<dbReference type="PANTHER" id="PTHR46329:SF6">
    <property type="entry name" value="KILLER CELL LECTIN-LIKE RECEPTOR 4-RELATED"/>
    <property type="match status" value="1"/>
</dbReference>
<dbReference type="GO" id="GO:0009986">
    <property type="term" value="C:cell surface"/>
    <property type="evidence" value="ECO:0000318"/>
    <property type="project" value="GO_Central"/>
</dbReference>
<keyword evidence="7 12" id="KW-0472">Membrane</keyword>
<dbReference type="AlphaFoldDB" id="A0A0G2K381"/>
<evidence type="ECO:0000256" key="11">
    <source>
        <dbReference type="SAM" id="Coils"/>
    </source>
</evidence>
<dbReference type="AGR" id="RGD:1585190"/>
<dbReference type="InterPro" id="IPR016187">
    <property type="entry name" value="CTDL_fold"/>
</dbReference>
<reference evidence="14" key="3">
    <citation type="submission" date="2025-09" db="UniProtKB">
        <authorList>
            <consortium name="Ensembl"/>
        </authorList>
    </citation>
    <scope>IDENTIFICATION</scope>
    <source>
        <strain evidence="14">Brown Norway</strain>
    </source>
</reference>
<keyword evidence="2 12" id="KW-0812">Transmembrane</keyword>
<evidence type="ECO:0000313" key="16">
    <source>
        <dbReference type="RGD" id="1585190"/>
    </source>
</evidence>
<organism evidence="14 15">
    <name type="scientific">Rattus norvegicus</name>
    <name type="common">Rat</name>
    <dbReference type="NCBI Taxonomy" id="10116"/>
    <lineage>
        <taxon>Eukaryota</taxon>
        <taxon>Metazoa</taxon>
        <taxon>Chordata</taxon>
        <taxon>Craniata</taxon>
        <taxon>Vertebrata</taxon>
        <taxon>Euteleostomi</taxon>
        <taxon>Mammalia</taxon>
        <taxon>Eutheria</taxon>
        <taxon>Euarchontoglires</taxon>
        <taxon>Glires</taxon>
        <taxon>Rodentia</taxon>
        <taxon>Myomorpha</taxon>
        <taxon>Muroidea</taxon>
        <taxon>Muridae</taxon>
        <taxon>Murinae</taxon>
        <taxon>Rattus</taxon>
    </lineage>
</organism>
<evidence type="ECO:0000313" key="15">
    <source>
        <dbReference type="Proteomes" id="UP000002494"/>
    </source>
</evidence>
<dbReference type="GO" id="GO:0005886">
    <property type="term" value="C:plasma membrane"/>
    <property type="evidence" value="ECO:0007669"/>
    <property type="project" value="UniProtKB-ARBA"/>
</dbReference>
<evidence type="ECO:0000256" key="9">
    <source>
        <dbReference type="ARBA" id="ARBA00023170"/>
    </source>
</evidence>
<dbReference type="SUPFAM" id="SSF56436">
    <property type="entry name" value="C-type lectin-like"/>
    <property type="match status" value="1"/>
</dbReference>
<reference evidence="14" key="2">
    <citation type="submission" date="2025-08" db="UniProtKB">
        <authorList>
            <consortium name="Ensembl"/>
        </authorList>
    </citation>
    <scope>IDENTIFICATION</scope>
    <source>
        <strain evidence="14">Brown Norway</strain>
    </source>
</reference>
<dbReference type="PROSITE" id="PS50041">
    <property type="entry name" value="C_TYPE_LECTIN_2"/>
    <property type="match status" value="1"/>
</dbReference>
<dbReference type="CTD" id="16635"/>
<evidence type="ECO:0000259" key="13">
    <source>
        <dbReference type="PROSITE" id="PS50041"/>
    </source>
</evidence>
<feature type="coiled-coil region" evidence="11">
    <location>
        <begin position="68"/>
        <end position="95"/>
    </location>
</feature>
<protein>
    <submittedName>
        <fullName evidence="14">Killer cell lectin-like receptor, subfamily A, member 4</fullName>
    </submittedName>
</protein>
<comment type="subcellular location">
    <subcellularLocation>
        <location evidence="1">Membrane</location>
        <topology evidence="1">Single-pass type II membrane protein</topology>
    </subcellularLocation>
</comment>
<dbReference type="GO" id="GO:0030246">
    <property type="term" value="F:carbohydrate binding"/>
    <property type="evidence" value="ECO:0007669"/>
    <property type="project" value="UniProtKB-KW"/>
</dbReference>
<feature type="transmembrane region" description="Helical" evidence="12">
    <location>
        <begin position="46"/>
        <end position="69"/>
    </location>
</feature>
<dbReference type="SMR" id="A0A0G2K381"/>
<gene>
    <name evidence="14 16" type="primary">Klra4</name>
</gene>
<evidence type="ECO:0000256" key="6">
    <source>
        <dbReference type="ARBA" id="ARBA00022989"/>
    </source>
</evidence>
<dbReference type="InParanoid" id="A0A0G2K381"/>
<keyword evidence="10" id="KW-0325">Glycoprotein</keyword>
<evidence type="ECO:0000256" key="10">
    <source>
        <dbReference type="ARBA" id="ARBA00023180"/>
    </source>
</evidence>
<evidence type="ECO:0000256" key="8">
    <source>
        <dbReference type="ARBA" id="ARBA00023157"/>
    </source>
</evidence>
<dbReference type="Gene3D" id="3.10.100.10">
    <property type="entry name" value="Mannose-Binding Protein A, subunit A"/>
    <property type="match status" value="1"/>
</dbReference>
<dbReference type="Proteomes" id="UP000002494">
    <property type="component" value="Chromosome 4"/>
</dbReference>
<dbReference type="InterPro" id="IPR052013">
    <property type="entry name" value="Mouse_KLRs"/>
</dbReference>
<dbReference type="InterPro" id="IPR033992">
    <property type="entry name" value="NKR-like_CTLD"/>
</dbReference>
<dbReference type="Bgee" id="ENSRNOG00000053656">
    <property type="expression patterns" value="Expressed in thymus and 6 other cell types or tissues"/>
</dbReference>
<dbReference type="Pfam" id="PF08391">
    <property type="entry name" value="Ly49"/>
    <property type="match status" value="1"/>
</dbReference>
<name>A0A0G2K381_RAT</name>
<dbReference type="GO" id="GO:0007155">
    <property type="term" value="P:cell adhesion"/>
    <property type="evidence" value="ECO:0007669"/>
    <property type="project" value="UniProtKB-KW"/>
</dbReference>
<dbReference type="PANTHER" id="PTHR46329">
    <property type="entry name" value="KILLER CELL LECTIN-LIKE RECEPTOR 2"/>
    <property type="match status" value="1"/>
</dbReference>
<dbReference type="RGD" id="1585190">
    <property type="gene designation" value="Klra4"/>
</dbReference>
<dbReference type="InterPro" id="IPR001304">
    <property type="entry name" value="C-type_lectin-like"/>
</dbReference>
<keyword evidence="8" id="KW-1015">Disulfide bond</keyword>
<evidence type="ECO:0000256" key="12">
    <source>
        <dbReference type="SAM" id="Phobius"/>
    </source>
</evidence>
<keyword evidence="11" id="KW-0175">Coiled coil</keyword>
<evidence type="ECO:0000256" key="4">
    <source>
        <dbReference type="ARBA" id="ARBA00022889"/>
    </source>
</evidence>
<sequence length="224" mass="25866">MSEQEVTYSTLRFHNSSGLQNQVKTNETQGPRETGHRGCSVSWHLIMIPLGILCSILLVTVAVLVTHIFQYSQEKHELQEALNKLHHNYSTMQNESYLNEEMLGNKSSECDAYKSVLDSLNRQQNTCLRLTNIVLDCLQHKGRQVNVHLFCCGIKCYYFIMDKKQWKECEQACQGCKLSLLTIDDEDELKFLQLQVTPDSYWIGLSYDNKKHDSAWIDNNPSKL</sequence>
<proteinExistence type="predicted"/>
<evidence type="ECO:0000256" key="7">
    <source>
        <dbReference type="ARBA" id="ARBA00023136"/>
    </source>
</evidence>
<evidence type="ECO:0000256" key="2">
    <source>
        <dbReference type="ARBA" id="ARBA00022692"/>
    </source>
</evidence>
<keyword evidence="3" id="KW-0430">Lectin</keyword>
<evidence type="ECO:0000313" key="14">
    <source>
        <dbReference type="Ensembl" id="ENSRNOP00000072534.2"/>
    </source>
</evidence>
<evidence type="ECO:0000256" key="3">
    <source>
        <dbReference type="ARBA" id="ARBA00022734"/>
    </source>
</evidence>
<dbReference type="GO" id="GO:0038023">
    <property type="term" value="F:signaling receptor activity"/>
    <property type="evidence" value="ECO:0000318"/>
    <property type="project" value="GO_Central"/>
</dbReference>
<evidence type="ECO:0000256" key="5">
    <source>
        <dbReference type="ARBA" id="ARBA00022968"/>
    </source>
</evidence>
<dbReference type="Pfam" id="PF00059">
    <property type="entry name" value="Lectin_C"/>
    <property type="match status" value="1"/>
</dbReference>
<keyword evidence="5" id="KW-0735">Signal-anchor</keyword>
<dbReference type="eggNOG" id="KOG4297">
    <property type="taxonomic scope" value="Eukaryota"/>
</dbReference>
<keyword evidence="15" id="KW-1185">Reference proteome</keyword>
<dbReference type="PaxDb" id="10116-ENSRNOP00000039399"/>
<dbReference type="Ensembl" id="ENSRNOT00000080873.3">
    <property type="protein sequence ID" value="ENSRNOP00000072534.2"/>
    <property type="gene ID" value="ENSRNOG00000053656.3"/>
</dbReference>
<reference evidence="14" key="1">
    <citation type="submission" date="2024-01" db="EMBL/GenBank/DDBJ databases">
        <title>GRCr8: a new rat reference genome assembly contstructed from accurate long reads and long range scaffolding.</title>
        <authorList>
            <person name="Doris P.A."/>
            <person name="Kalbfleisch T."/>
            <person name="Li K."/>
            <person name="Howe K."/>
            <person name="Wood J."/>
        </authorList>
    </citation>
    <scope>NUCLEOTIDE SEQUENCE [LARGE SCALE GENOMIC DNA]</scope>
    <source>
        <strain evidence="14">Brown Norway</strain>
    </source>
</reference>
<keyword evidence="9" id="KW-0675">Receptor</keyword>
<dbReference type="GeneTree" id="ENSGT00390000008117"/>
<keyword evidence="4" id="KW-0130">Cell adhesion</keyword>
<accession>A0A0G2K381</accession>
<dbReference type="InterPro" id="IPR016186">
    <property type="entry name" value="C-type_lectin-like/link_sf"/>
</dbReference>
<evidence type="ECO:0000256" key="1">
    <source>
        <dbReference type="ARBA" id="ARBA00004606"/>
    </source>
</evidence>